<keyword evidence="2 4" id="KW-0238">DNA-binding</keyword>
<dbReference type="PANTHER" id="PTHR30055">
    <property type="entry name" value="HTH-TYPE TRANSCRIPTIONAL REGULATOR RUTR"/>
    <property type="match status" value="1"/>
</dbReference>
<evidence type="ECO:0000256" key="2">
    <source>
        <dbReference type="ARBA" id="ARBA00023125"/>
    </source>
</evidence>
<keyword evidence="1" id="KW-0805">Transcription regulation</keyword>
<dbReference type="InterPro" id="IPR001647">
    <property type="entry name" value="HTH_TetR"/>
</dbReference>
<dbReference type="PANTHER" id="PTHR30055:SF243">
    <property type="entry name" value="HTH-TYPE TRANSCRIPTIONAL REGULATOR RV1816"/>
    <property type="match status" value="1"/>
</dbReference>
<dbReference type="InterPro" id="IPR050109">
    <property type="entry name" value="HTH-type_TetR-like_transc_reg"/>
</dbReference>
<dbReference type="PROSITE" id="PS50977">
    <property type="entry name" value="HTH_TETR_2"/>
    <property type="match status" value="1"/>
</dbReference>
<dbReference type="SUPFAM" id="SSF46689">
    <property type="entry name" value="Homeodomain-like"/>
    <property type="match status" value="1"/>
</dbReference>
<dbReference type="GO" id="GO:0000976">
    <property type="term" value="F:transcription cis-regulatory region binding"/>
    <property type="evidence" value="ECO:0007669"/>
    <property type="project" value="TreeGrafter"/>
</dbReference>
<dbReference type="InterPro" id="IPR009057">
    <property type="entry name" value="Homeodomain-like_sf"/>
</dbReference>
<evidence type="ECO:0000313" key="7">
    <source>
        <dbReference type="EMBL" id="SDS47592.1"/>
    </source>
</evidence>
<dbReference type="Pfam" id="PF00440">
    <property type="entry name" value="TetR_N"/>
    <property type="match status" value="1"/>
</dbReference>
<dbReference type="InterPro" id="IPR036271">
    <property type="entry name" value="Tet_transcr_reg_TetR-rel_C_sf"/>
</dbReference>
<feature type="DNA-binding region" description="H-T-H motif" evidence="4">
    <location>
        <begin position="34"/>
        <end position="53"/>
    </location>
</feature>
<evidence type="ECO:0000256" key="5">
    <source>
        <dbReference type="SAM" id="MobiDB-lite"/>
    </source>
</evidence>
<dbReference type="SUPFAM" id="SSF48498">
    <property type="entry name" value="Tetracyclin repressor-like, C-terminal domain"/>
    <property type="match status" value="1"/>
</dbReference>
<keyword evidence="3" id="KW-0804">Transcription</keyword>
<accession>A0A1H1SI18</accession>
<dbReference type="InterPro" id="IPR025996">
    <property type="entry name" value="MT1864/Rv1816-like_C"/>
</dbReference>
<reference evidence="8" key="1">
    <citation type="submission" date="2016-10" db="EMBL/GenBank/DDBJ databases">
        <authorList>
            <person name="Varghese N."/>
            <person name="Submissions S."/>
        </authorList>
    </citation>
    <scope>NUCLEOTIDE SEQUENCE [LARGE SCALE GENOMIC DNA]</scope>
    <source>
        <strain evidence="8">DSM 23676</strain>
    </source>
</reference>
<evidence type="ECO:0000256" key="4">
    <source>
        <dbReference type="PROSITE-ProRule" id="PRU00335"/>
    </source>
</evidence>
<proteinExistence type="predicted"/>
<evidence type="ECO:0000313" key="8">
    <source>
        <dbReference type="Proteomes" id="UP000199597"/>
    </source>
</evidence>
<feature type="region of interest" description="Disordered" evidence="5">
    <location>
        <begin position="140"/>
        <end position="174"/>
    </location>
</feature>
<evidence type="ECO:0000256" key="3">
    <source>
        <dbReference type="ARBA" id="ARBA00023163"/>
    </source>
</evidence>
<dbReference type="Proteomes" id="UP000199597">
    <property type="component" value="Chromosome I"/>
</dbReference>
<name>A0A1H1SI18_9MICO</name>
<evidence type="ECO:0000259" key="6">
    <source>
        <dbReference type="PROSITE" id="PS50977"/>
    </source>
</evidence>
<dbReference type="RefSeq" id="WP_092012630.1">
    <property type="nucleotide sequence ID" value="NZ_LT629766.1"/>
</dbReference>
<gene>
    <name evidence="7" type="ORF">SAMN04489752_1798</name>
</gene>
<protein>
    <submittedName>
        <fullName evidence="7">DNA-binding transcriptional regulator, AcrR family</fullName>
    </submittedName>
</protein>
<dbReference type="Gene3D" id="1.10.357.10">
    <property type="entry name" value="Tetracycline Repressor, domain 2"/>
    <property type="match status" value="1"/>
</dbReference>
<keyword evidence="8" id="KW-1185">Reference proteome</keyword>
<feature type="domain" description="HTH tetR-type" evidence="6">
    <location>
        <begin position="11"/>
        <end position="71"/>
    </location>
</feature>
<dbReference type="OrthoDB" id="3210322at2"/>
<sequence>MTETPRQRARIETEAQITAIGNRMVDEGGVDGLSLRAIARELGVVSSAVYRYVKSRDELLTILIRDAFTQIADAVDEALAGHRSIETLALAMLTWSQGHPNRWALIYGTPIAGYEAPREETVVPGTRIMVALASLVAESTTGTEAGPGDRVESREAAATSPTSGQGQPGGGAALQPLRDGLAELGLEYDDHVILDTVTIWVAVVGLINGLRFGQFGPGFERLEDELMSGVIGRLGA</sequence>
<organism evidence="7 8">
    <name type="scientific">Brevibacterium siliguriense</name>
    <dbReference type="NCBI Taxonomy" id="1136497"/>
    <lineage>
        <taxon>Bacteria</taxon>
        <taxon>Bacillati</taxon>
        <taxon>Actinomycetota</taxon>
        <taxon>Actinomycetes</taxon>
        <taxon>Micrococcales</taxon>
        <taxon>Brevibacteriaceae</taxon>
        <taxon>Brevibacterium</taxon>
    </lineage>
</organism>
<dbReference type="GO" id="GO:0003700">
    <property type="term" value="F:DNA-binding transcription factor activity"/>
    <property type="evidence" value="ECO:0007669"/>
    <property type="project" value="TreeGrafter"/>
</dbReference>
<dbReference type="Pfam" id="PF13305">
    <property type="entry name" value="TetR_C_33"/>
    <property type="match status" value="1"/>
</dbReference>
<dbReference type="AlphaFoldDB" id="A0A1H1SI18"/>
<evidence type="ECO:0000256" key="1">
    <source>
        <dbReference type="ARBA" id="ARBA00023015"/>
    </source>
</evidence>
<dbReference type="EMBL" id="LT629766">
    <property type="protein sequence ID" value="SDS47592.1"/>
    <property type="molecule type" value="Genomic_DNA"/>
</dbReference>